<dbReference type="InterPro" id="IPR029044">
    <property type="entry name" value="Nucleotide-diphossugar_trans"/>
</dbReference>
<feature type="domain" description="Glycosyltransferase 2-like" evidence="1">
    <location>
        <begin position="49"/>
        <end position="126"/>
    </location>
</feature>
<keyword evidence="3" id="KW-1185">Reference proteome</keyword>
<dbReference type="InterPro" id="IPR001173">
    <property type="entry name" value="Glyco_trans_2-like"/>
</dbReference>
<protein>
    <recommendedName>
        <fullName evidence="1">Glycosyltransferase 2-like domain-containing protein</fullName>
    </recommendedName>
</protein>
<dbReference type="CDD" id="cd00761">
    <property type="entry name" value="Glyco_tranf_GTA_type"/>
    <property type="match status" value="1"/>
</dbReference>
<dbReference type="RefSeq" id="WP_232592980.1">
    <property type="nucleotide sequence ID" value="NZ_BSPD01000039.1"/>
</dbReference>
<proteinExistence type="predicted"/>
<organism evidence="2 3">
    <name type="scientific">Marinibactrum halimedae</name>
    <dbReference type="NCBI Taxonomy" id="1444977"/>
    <lineage>
        <taxon>Bacteria</taxon>
        <taxon>Pseudomonadati</taxon>
        <taxon>Pseudomonadota</taxon>
        <taxon>Gammaproteobacteria</taxon>
        <taxon>Cellvibrionales</taxon>
        <taxon>Cellvibrionaceae</taxon>
        <taxon>Marinibactrum</taxon>
    </lineage>
</organism>
<evidence type="ECO:0000313" key="2">
    <source>
        <dbReference type="EMBL" id="GLS26080.1"/>
    </source>
</evidence>
<dbReference type="EMBL" id="BSPD01000039">
    <property type="protein sequence ID" value="GLS26080.1"/>
    <property type="molecule type" value="Genomic_DNA"/>
</dbReference>
<evidence type="ECO:0000313" key="3">
    <source>
        <dbReference type="Proteomes" id="UP001156870"/>
    </source>
</evidence>
<comment type="caution">
    <text evidence="2">The sequence shown here is derived from an EMBL/GenBank/DDBJ whole genome shotgun (WGS) entry which is preliminary data.</text>
</comment>
<dbReference type="Gene3D" id="3.90.550.10">
    <property type="entry name" value="Spore Coat Polysaccharide Biosynthesis Protein SpsA, Chain A"/>
    <property type="match status" value="1"/>
</dbReference>
<sequence length="225" mass="25503">MTNCAVITPIGPGHEQRWEECLTSILSAHEYSKGPFSEIKAFPVEDIEGKLGRSHARNLGVEMAINEGFDWIFFLDADDFMVASAFESVTGLIEEYDAIWGAIAELSGETAQLRPKQEMEIQSFEQLIRINPFLSLQMGHFVKASIAKDNPFDESMDTGEDFDYYLKVWAQYRAVKQPLPLFINRRGMHSTGPRSATGEQWNRAVSHIIQHYHRHGKEGINIPLS</sequence>
<evidence type="ECO:0000259" key="1">
    <source>
        <dbReference type="Pfam" id="PF00535"/>
    </source>
</evidence>
<reference evidence="2 3" key="1">
    <citation type="journal article" date="2014" name="Int. J. Syst. Evol. Microbiol.">
        <title>Complete genome sequence of Corynebacterium casei LMG S-19264T (=DSM 44701T), isolated from a smear-ripened cheese.</title>
        <authorList>
            <consortium name="US DOE Joint Genome Institute (JGI-PGF)"/>
            <person name="Walter F."/>
            <person name="Albersmeier A."/>
            <person name="Kalinowski J."/>
            <person name="Ruckert C."/>
        </authorList>
    </citation>
    <scope>NUCLEOTIDE SEQUENCE [LARGE SCALE GENOMIC DNA]</scope>
    <source>
        <strain evidence="2 3">NBRC 110095</strain>
    </source>
</reference>
<dbReference type="SUPFAM" id="SSF53448">
    <property type="entry name" value="Nucleotide-diphospho-sugar transferases"/>
    <property type="match status" value="1"/>
</dbReference>
<dbReference type="Pfam" id="PF00535">
    <property type="entry name" value="Glycos_transf_2"/>
    <property type="match status" value="1"/>
</dbReference>
<dbReference type="AlphaFoldDB" id="A0AA37T9K6"/>
<name>A0AA37T9K6_9GAMM</name>
<dbReference type="Proteomes" id="UP001156870">
    <property type="component" value="Unassembled WGS sequence"/>
</dbReference>
<accession>A0AA37T9K6</accession>
<gene>
    <name evidence="2" type="ORF">GCM10007877_17950</name>
</gene>